<protein>
    <submittedName>
        <fullName evidence="2">Uncharacterized protein</fullName>
    </submittedName>
</protein>
<name>A0A371DEA0_9APHY</name>
<feature type="region of interest" description="Disordered" evidence="1">
    <location>
        <begin position="1"/>
        <end position="69"/>
    </location>
</feature>
<feature type="region of interest" description="Disordered" evidence="1">
    <location>
        <begin position="88"/>
        <end position="131"/>
    </location>
</feature>
<feature type="compositionally biased region" description="Basic and acidic residues" evidence="1">
    <location>
        <begin position="9"/>
        <end position="22"/>
    </location>
</feature>
<evidence type="ECO:0000256" key="1">
    <source>
        <dbReference type="SAM" id="MobiDB-lite"/>
    </source>
</evidence>
<proteinExistence type="predicted"/>
<gene>
    <name evidence="2" type="ORF">OH76DRAFT_366449</name>
</gene>
<sequence>MPEPASNSHRIEHRTSHDEQRHQPRNTLLPGSRMYAPAAVAVGPSRTREARARTSGHTTRAQAQGNLRSPTKLIRSSRFRARVCRVRPVKASSHERGQPHRRPVRAFWFAPSPDLGEAQRRSRSKAGRASP</sequence>
<evidence type="ECO:0000313" key="3">
    <source>
        <dbReference type="Proteomes" id="UP000256964"/>
    </source>
</evidence>
<organism evidence="2 3">
    <name type="scientific">Lentinus brumalis</name>
    <dbReference type="NCBI Taxonomy" id="2498619"/>
    <lineage>
        <taxon>Eukaryota</taxon>
        <taxon>Fungi</taxon>
        <taxon>Dikarya</taxon>
        <taxon>Basidiomycota</taxon>
        <taxon>Agaricomycotina</taxon>
        <taxon>Agaricomycetes</taxon>
        <taxon>Polyporales</taxon>
        <taxon>Polyporaceae</taxon>
        <taxon>Lentinus</taxon>
    </lineage>
</organism>
<feature type="compositionally biased region" description="Polar residues" evidence="1">
    <location>
        <begin position="55"/>
        <end position="69"/>
    </location>
</feature>
<evidence type="ECO:0000313" key="2">
    <source>
        <dbReference type="EMBL" id="RDX50840.1"/>
    </source>
</evidence>
<dbReference type="Proteomes" id="UP000256964">
    <property type="component" value="Unassembled WGS sequence"/>
</dbReference>
<reference evidence="2 3" key="1">
    <citation type="journal article" date="2018" name="Biotechnol. Biofuels">
        <title>Integrative visual omics of the white-rot fungus Polyporus brumalis exposes the biotechnological potential of its oxidative enzymes for delignifying raw plant biomass.</title>
        <authorList>
            <person name="Miyauchi S."/>
            <person name="Rancon A."/>
            <person name="Drula E."/>
            <person name="Hage H."/>
            <person name="Chaduli D."/>
            <person name="Favel A."/>
            <person name="Grisel S."/>
            <person name="Henrissat B."/>
            <person name="Herpoel-Gimbert I."/>
            <person name="Ruiz-Duenas F.J."/>
            <person name="Chevret D."/>
            <person name="Hainaut M."/>
            <person name="Lin J."/>
            <person name="Wang M."/>
            <person name="Pangilinan J."/>
            <person name="Lipzen A."/>
            <person name="Lesage-Meessen L."/>
            <person name="Navarro D."/>
            <person name="Riley R."/>
            <person name="Grigoriev I.V."/>
            <person name="Zhou S."/>
            <person name="Raouche S."/>
            <person name="Rosso M.N."/>
        </authorList>
    </citation>
    <scope>NUCLEOTIDE SEQUENCE [LARGE SCALE GENOMIC DNA]</scope>
    <source>
        <strain evidence="2 3">BRFM 1820</strain>
    </source>
</reference>
<keyword evidence="3" id="KW-1185">Reference proteome</keyword>
<dbReference type="AlphaFoldDB" id="A0A371DEA0"/>
<feature type="compositionally biased region" description="Basic residues" evidence="1">
    <location>
        <begin position="121"/>
        <end position="131"/>
    </location>
</feature>
<accession>A0A371DEA0</accession>
<dbReference type="EMBL" id="KZ857397">
    <property type="protein sequence ID" value="RDX50840.1"/>
    <property type="molecule type" value="Genomic_DNA"/>
</dbReference>